<evidence type="ECO:0000256" key="3">
    <source>
        <dbReference type="ARBA" id="ARBA00023163"/>
    </source>
</evidence>
<dbReference type="PROSITE" id="PS51078">
    <property type="entry name" value="ICLR_ED"/>
    <property type="match status" value="1"/>
</dbReference>
<dbReference type="InterPro" id="IPR014757">
    <property type="entry name" value="Tscrpt_reg_IclR_C"/>
</dbReference>
<accession>A0A5C4WHV9</accession>
<reference evidence="4 5" key="1">
    <citation type="submission" date="2019-10" db="EMBL/GenBank/DDBJ databases">
        <title>Nonomuraea sp. nov., isolated from Phyllanthus amarus.</title>
        <authorList>
            <person name="Klykleung N."/>
            <person name="Tanasupawat S."/>
        </authorList>
    </citation>
    <scope>NUCLEOTIDE SEQUENCE [LARGE SCALE GENOMIC DNA]</scope>
    <source>
        <strain evidence="4 5">PA1-10</strain>
    </source>
</reference>
<proteinExistence type="predicted"/>
<dbReference type="InterPro" id="IPR005471">
    <property type="entry name" value="Tscrpt_reg_IclR_N"/>
</dbReference>
<dbReference type="OrthoDB" id="8479143at2"/>
<dbReference type="PANTHER" id="PTHR30136">
    <property type="entry name" value="HELIX-TURN-HELIX TRANSCRIPTIONAL REGULATOR, ICLR FAMILY"/>
    <property type="match status" value="1"/>
</dbReference>
<dbReference type="InterPro" id="IPR050707">
    <property type="entry name" value="HTH_MetabolicPath_Reg"/>
</dbReference>
<keyword evidence="5" id="KW-1185">Reference proteome</keyword>
<organism evidence="4 5">
    <name type="scientific">Nonomuraea phyllanthi</name>
    <dbReference type="NCBI Taxonomy" id="2219224"/>
    <lineage>
        <taxon>Bacteria</taxon>
        <taxon>Bacillati</taxon>
        <taxon>Actinomycetota</taxon>
        <taxon>Actinomycetes</taxon>
        <taxon>Streptosporangiales</taxon>
        <taxon>Streptosporangiaceae</taxon>
        <taxon>Nonomuraea</taxon>
    </lineage>
</organism>
<dbReference type="SUPFAM" id="SSF46785">
    <property type="entry name" value="Winged helix' DNA-binding domain"/>
    <property type="match status" value="1"/>
</dbReference>
<sequence>MSDGGRGPERPASPGVDRTLTVLEQLVTAEEGLTLTALAKVTRIPLATCASIVYTLEHRGYATRKVIGRSHFWRPTLRLYGLASQLVRKVDLSQIAIAEMRALAEELGMPVHIGVLDGASVVYVAKAATPGFIQFDTYPGKVAPFDLTALGRAIAAHLPEDELAVLLPHLSAGQGPRAHGSSPEAFKKLLERVRTDGYAVEEEEEQAEISCLAAPCFNAEGRVAGSVGVTGFARDLVGDRRDAAARGVVHLSIVISRRLGCRPGALPSELDGSYDSAYRK</sequence>
<dbReference type="GO" id="GO:0003700">
    <property type="term" value="F:DNA-binding transcription factor activity"/>
    <property type="evidence" value="ECO:0007669"/>
    <property type="project" value="TreeGrafter"/>
</dbReference>
<accession>A0A5P9YP70</accession>
<keyword evidence="2" id="KW-0238">DNA-binding</keyword>
<protein>
    <submittedName>
        <fullName evidence="4">Helix-turn-helix domain-containing protein</fullName>
    </submittedName>
</protein>
<comment type="caution">
    <text evidence="4">The sequence shown here is derived from an EMBL/GenBank/DDBJ whole genome shotgun (WGS) entry which is preliminary data.</text>
</comment>
<dbReference type="SMART" id="SM00346">
    <property type="entry name" value="HTH_ICLR"/>
    <property type="match status" value="1"/>
</dbReference>
<dbReference type="InterPro" id="IPR036388">
    <property type="entry name" value="WH-like_DNA-bd_sf"/>
</dbReference>
<dbReference type="PANTHER" id="PTHR30136:SF24">
    <property type="entry name" value="HTH-TYPE TRANSCRIPTIONAL REPRESSOR ALLR"/>
    <property type="match status" value="1"/>
</dbReference>
<dbReference type="InterPro" id="IPR029016">
    <property type="entry name" value="GAF-like_dom_sf"/>
</dbReference>
<dbReference type="AlphaFoldDB" id="A0A5C4WHV9"/>
<evidence type="ECO:0000256" key="1">
    <source>
        <dbReference type="ARBA" id="ARBA00023015"/>
    </source>
</evidence>
<dbReference type="Pfam" id="PF09339">
    <property type="entry name" value="HTH_IclR"/>
    <property type="match status" value="1"/>
</dbReference>
<dbReference type="Gene3D" id="3.30.450.40">
    <property type="match status" value="1"/>
</dbReference>
<keyword evidence="3" id="KW-0804">Transcription</keyword>
<dbReference type="SUPFAM" id="SSF55781">
    <property type="entry name" value="GAF domain-like"/>
    <property type="match status" value="1"/>
</dbReference>
<dbReference type="RefSeq" id="WP_139631811.1">
    <property type="nucleotide sequence ID" value="NZ_VDLX02000006.1"/>
</dbReference>
<evidence type="ECO:0000313" key="5">
    <source>
        <dbReference type="Proteomes" id="UP000312512"/>
    </source>
</evidence>
<evidence type="ECO:0000313" key="4">
    <source>
        <dbReference type="EMBL" id="KAB8194197.1"/>
    </source>
</evidence>
<dbReference type="Pfam" id="PF01614">
    <property type="entry name" value="IclR_C"/>
    <property type="match status" value="1"/>
</dbReference>
<dbReference type="InterPro" id="IPR036390">
    <property type="entry name" value="WH_DNA-bd_sf"/>
</dbReference>
<dbReference type="Proteomes" id="UP000312512">
    <property type="component" value="Unassembled WGS sequence"/>
</dbReference>
<keyword evidence="1" id="KW-0805">Transcription regulation</keyword>
<dbReference type="EMBL" id="VDLX02000006">
    <property type="protein sequence ID" value="KAB8194197.1"/>
    <property type="molecule type" value="Genomic_DNA"/>
</dbReference>
<gene>
    <name evidence="4" type="ORF">FH608_018680</name>
</gene>
<evidence type="ECO:0000256" key="2">
    <source>
        <dbReference type="ARBA" id="ARBA00023125"/>
    </source>
</evidence>
<dbReference type="Gene3D" id="1.10.10.10">
    <property type="entry name" value="Winged helix-like DNA-binding domain superfamily/Winged helix DNA-binding domain"/>
    <property type="match status" value="1"/>
</dbReference>
<dbReference type="GO" id="GO:0045892">
    <property type="term" value="P:negative regulation of DNA-templated transcription"/>
    <property type="evidence" value="ECO:0007669"/>
    <property type="project" value="TreeGrafter"/>
</dbReference>
<dbReference type="GO" id="GO:0003677">
    <property type="term" value="F:DNA binding"/>
    <property type="evidence" value="ECO:0007669"/>
    <property type="project" value="UniProtKB-KW"/>
</dbReference>
<name>A0A5C4WHV9_9ACTN</name>